<sequence length="265" mass="30075">MQIAGLVLLGWISSCSSSRQAQHNAHQTSVNTALVYATLWHQRAAEYKALCLQAYQVARHQLDAYLDTANRYARYAVITDIDETLLSNARYEATMALQGKTFDPQSWNAWVMKAEADTIPGALDFFRYAASRGIQVFYISNRTADQLNATIQNLRRYGFPDADQVHVLLSPNGSEDKSDRRAAVEKDYRVILLLGDNLGDFSHVFDHQPMAVRDSLVYVRAGLFGTRWIVIPNDMYGEWQRAYVNYQHLSPARQDSVYQALLKGE</sequence>
<dbReference type="InterPro" id="IPR006423">
    <property type="entry name" value="Lipo_e_P4"/>
</dbReference>
<dbReference type="PANTHER" id="PTHR31284:SF10">
    <property type="entry name" value="ACID PHOSPHATASE-LIKE PROTEIN"/>
    <property type="match status" value="1"/>
</dbReference>
<protein>
    <submittedName>
        <fullName evidence="2">5'-nucleotidase (Lipoprotein e(P4) family)</fullName>
    </submittedName>
</protein>
<proteinExistence type="predicted"/>
<organism evidence="2 3">
    <name type="scientific">Thermoflavifilum aggregans</name>
    <dbReference type="NCBI Taxonomy" id="454188"/>
    <lineage>
        <taxon>Bacteria</taxon>
        <taxon>Pseudomonadati</taxon>
        <taxon>Bacteroidota</taxon>
        <taxon>Chitinophagia</taxon>
        <taxon>Chitinophagales</taxon>
        <taxon>Chitinophagaceae</taxon>
        <taxon>Thermoflavifilum</taxon>
    </lineage>
</organism>
<dbReference type="SFLD" id="SFLDS00003">
    <property type="entry name" value="Haloacid_Dehalogenase"/>
    <property type="match status" value="1"/>
</dbReference>
<dbReference type="Gene3D" id="3.40.50.1000">
    <property type="entry name" value="HAD superfamily/HAD-like"/>
    <property type="match status" value="1"/>
</dbReference>
<dbReference type="NCBIfam" id="TIGR01533">
    <property type="entry name" value="lipo_e_P4"/>
    <property type="match status" value="1"/>
</dbReference>
<evidence type="ECO:0000256" key="1">
    <source>
        <dbReference type="ARBA" id="ARBA00022729"/>
    </source>
</evidence>
<keyword evidence="2" id="KW-0449">Lipoprotein</keyword>
<reference evidence="2 3" key="1">
    <citation type="submission" date="2017-11" db="EMBL/GenBank/DDBJ databases">
        <title>Genomic Encyclopedia of Archaeal and Bacterial Type Strains, Phase II (KMG-II): From Individual Species to Whole Genera.</title>
        <authorList>
            <person name="Goeker M."/>
        </authorList>
    </citation>
    <scope>NUCLEOTIDE SEQUENCE [LARGE SCALE GENOMIC DNA]</scope>
    <source>
        <strain evidence="2 3">DSM 27268</strain>
    </source>
</reference>
<dbReference type="SFLD" id="SFLDG01125">
    <property type="entry name" value="C1.1:_Acid_Phosphatase_Like"/>
    <property type="match status" value="1"/>
</dbReference>
<dbReference type="Pfam" id="PF03767">
    <property type="entry name" value="Acid_phosphat_B"/>
    <property type="match status" value="1"/>
</dbReference>
<dbReference type="AlphaFoldDB" id="A0A2M9CX40"/>
<comment type="caution">
    <text evidence="2">The sequence shown here is derived from an EMBL/GenBank/DDBJ whole genome shotgun (WGS) entry which is preliminary data.</text>
</comment>
<dbReference type="GO" id="GO:0009279">
    <property type="term" value="C:cell outer membrane"/>
    <property type="evidence" value="ECO:0007669"/>
    <property type="project" value="InterPro"/>
</dbReference>
<evidence type="ECO:0000313" key="3">
    <source>
        <dbReference type="Proteomes" id="UP000230000"/>
    </source>
</evidence>
<dbReference type="SUPFAM" id="SSF56784">
    <property type="entry name" value="HAD-like"/>
    <property type="match status" value="1"/>
</dbReference>
<keyword evidence="3" id="KW-1185">Reference proteome</keyword>
<evidence type="ECO:0000313" key="2">
    <source>
        <dbReference type="EMBL" id="PJJ76455.1"/>
    </source>
</evidence>
<gene>
    <name evidence="2" type="ORF">BXY57_2075</name>
</gene>
<name>A0A2M9CX40_9BACT</name>
<dbReference type="InterPro" id="IPR036412">
    <property type="entry name" value="HAD-like_sf"/>
</dbReference>
<dbReference type="Proteomes" id="UP000230000">
    <property type="component" value="Unassembled WGS sequence"/>
</dbReference>
<dbReference type="PANTHER" id="PTHR31284">
    <property type="entry name" value="ACID PHOSPHATASE-LIKE PROTEIN"/>
    <property type="match status" value="1"/>
</dbReference>
<dbReference type="InterPro" id="IPR023214">
    <property type="entry name" value="HAD_sf"/>
</dbReference>
<keyword evidence="1" id="KW-0732">Signal</keyword>
<dbReference type="EMBL" id="PGFG01000001">
    <property type="protein sequence ID" value="PJJ76455.1"/>
    <property type="molecule type" value="Genomic_DNA"/>
</dbReference>
<dbReference type="PIRSF" id="PIRSF019271">
    <property type="entry name" value="Acid_Ptase_C"/>
    <property type="match status" value="1"/>
</dbReference>
<dbReference type="InterPro" id="IPR005519">
    <property type="entry name" value="Acid_phosphat_B-like"/>
</dbReference>
<accession>A0A2M9CX40</accession>